<dbReference type="Proteomes" id="UP000297245">
    <property type="component" value="Unassembled WGS sequence"/>
</dbReference>
<dbReference type="EMBL" id="ML179741">
    <property type="protein sequence ID" value="THU82309.1"/>
    <property type="molecule type" value="Genomic_DNA"/>
</dbReference>
<feature type="compositionally biased region" description="Acidic residues" evidence="1">
    <location>
        <begin position="343"/>
        <end position="366"/>
    </location>
</feature>
<reference evidence="3 4" key="1">
    <citation type="journal article" date="2019" name="Nat. Ecol. Evol.">
        <title>Megaphylogeny resolves global patterns of mushroom evolution.</title>
        <authorList>
            <person name="Varga T."/>
            <person name="Krizsan K."/>
            <person name="Foldi C."/>
            <person name="Dima B."/>
            <person name="Sanchez-Garcia M."/>
            <person name="Sanchez-Ramirez S."/>
            <person name="Szollosi G.J."/>
            <person name="Szarkandi J.G."/>
            <person name="Papp V."/>
            <person name="Albert L."/>
            <person name="Andreopoulos W."/>
            <person name="Angelini C."/>
            <person name="Antonin V."/>
            <person name="Barry K.W."/>
            <person name="Bougher N.L."/>
            <person name="Buchanan P."/>
            <person name="Buyck B."/>
            <person name="Bense V."/>
            <person name="Catcheside P."/>
            <person name="Chovatia M."/>
            <person name="Cooper J."/>
            <person name="Damon W."/>
            <person name="Desjardin D."/>
            <person name="Finy P."/>
            <person name="Geml J."/>
            <person name="Haridas S."/>
            <person name="Hughes K."/>
            <person name="Justo A."/>
            <person name="Karasinski D."/>
            <person name="Kautmanova I."/>
            <person name="Kiss B."/>
            <person name="Kocsube S."/>
            <person name="Kotiranta H."/>
            <person name="LaButti K.M."/>
            <person name="Lechner B.E."/>
            <person name="Liimatainen K."/>
            <person name="Lipzen A."/>
            <person name="Lukacs Z."/>
            <person name="Mihaltcheva S."/>
            <person name="Morgado L.N."/>
            <person name="Niskanen T."/>
            <person name="Noordeloos M.E."/>
            <person name="Ohm R.A."/>
            <person name="Ortiz-Santana B."/>
            <person name="Ovrebo C."/>
            <person name="Racz N."/>
            <person name="Riley R."/>
            <person name="Savchenko A."/>
            <person name="Shiryaev A."/>
            <person name="Soop K."/>
            <person name="Spirin V."/>
            <person name="Szebenyi C."/>
            <person name="Tomsovsky M."/>
            <person name="Tulloss R.E."/>
            <person name="Uehling J."/>
            <person name="Grigoriev I.V."/>
            <person name="Vagvolgyi C."/>
            <person name="Papp T."/>
            <person name="Martin F.M."/>
            <person name="Miettinen O."/>
            <person name="Hibbett D.S."/>
            <person name="Nagy L.G."/>
        </authorList>
    </citation>
    <scope>NUCLEOTIDE SEQUENCE [LARGE SCALE GENOMIC DNA]</scope>
    <source>
        <strain evidence="3 4">CBS 962.96</strain>
    </source>
</reference>
<proteinExistence type="predicted"/>
<feature type="domain" description="DUF6589" evidence="2">
    <location>
        <begin position="14"/>
        <end position="206"/>
    </location>
</feature>
<evidence type="ECO:0000313" key="3">
    <source>
        <dbReference type="EMBL" id="THU82309.1"/>
    </source>
</evidence>
<accession>A0A4S8L1L4</accession>
<dbReference type="AlphaFoldDB" id="A0A4S8L1L4"/>
<name>A0A4S8L1L4_DENBC</name>
<feature type="region of interest" description="Disordered" evidence="1">
    <location>
        <begin position="264"/>
        <end position="366"/>
    </location>
</feature>
<evidence type="ECO:0000256" key="1">
    <source>
        <dbReference type="SAM" id="MobiDB-lite"/>
    </source>
</evidence>
<feature type="non-terminal residue" evidence="3">
    <location>
        <position position="1"/>
    </location>
</feature>
<dbReference type="OrthoDB" id="3019291at2759"/>
<evidence type="ECO:0000313" key="4">
    <source>
        <dbReference type="Proteomes" id="UP000297245"/>
    </source>
</evidence>
<protein>
    <recommendedName>
        <fullName evidence="2">DUF6589 domain-containing protein</fullName>
    </recommendedName>
</protein>
<feature type="non-terminal residue" evidence="3">
    <location>
        <position position="366"/>
    </location>
</feature>
<evidence type="ECO:0000259" key="2">
    <source>
        <dbReference type="Pfam" id="PF20231"/>
    </source>
</evidence>
<keyword evidence="4" id="KW-1185">Reference proteome</keyword>
<feature type="compositionally biased region" description="Polar residues" evidence="1">
    <location>
        <begin position="264"/>
        <end position="275"/>
    </location>
</feature>
<dbReference type="Pfam" id="PF20231">
    <property type="entry name" value="DUF6589"/>
    <property type="match status" value="1"/>
</dbReference>
<organism evidence="3 4">
    <name type="scientific">Dendrothele bispora (strain CBS 962.96)</name>
    <dbReference type="NCBI Taxonomy" id="1314807"/>
    <lineage>
        <taxon>Eukaryota</taxon>
        <taxon>Fungi</taxon>
        <taxon>Dikarya</taxon>
        <taxon>Basidiomycota</taxon>
        <taxon>Agaricomycotina</taxon>
        <taxon>Agaricomycetes</taxon>
        <taxon>Agaricomycetidae</taxon>
        <taxon>Agaricales</taxon>
        <taxon>Agaricales incertae sedis</taxon>
        <taxon>Dendrothele</taxon>
    </lineage>
</organism>
<gene>
    <name evidence="3" type="ORF">K435DRAFT_583435</name>
</gene>
<sequence length="366" mass="41703">NIIKHFKNLGKQDQLPEYEVLLRHAKNITKRYITLESYEQALSPNDSDSPLRLDHHKFPIGTLFESCNSVRRHDSEDDVSMNTTHTFTEGEDFTGDHVLANSILFMWEYSLWVELDYAVPEGDIGRVWEIMKIWVFIFAGSSNSNYRDLLLDMYCFKDLKDAIWNNWLVNVEGELGNWMADDLLQEHYNHWFEANLQKSNGNFDEQLHIFRSHRSMGHAATNLFDKGIQQLKSSSLAAFLDKHTDLVETLQEIRILSQCTQATGSPNINESLTPSPIQPVHDSIHIPIPSNPDDSSTLEGSTDGDDNSSSDDSQLDSDEAAGTKEDKTNLYKFKSSTGRLSDDWMDDAELQEMLGDEEADEEENSG</sequence>
<feature type="compositionally biased region" description="Acidic residues" evidence="1">
    <location>
        <begin position="302"/>
        <end position="319"/>
    </location>
</feature>
<dbReference type="InterPro" id="IPR046496">
    <property type="entry name" value="DUF6589"/>
</dbReference>